<organism evidence="2 3">
    <name type="scientific">Liparis tanakae</name>
    <name type="common">Tanaka's snailfish</name>
    <dbReference type="NCBI Taxonomy" id="230148"/>
    <lineage>
        <taxon>Eukaryota</taxon>
        <taxon>Metazoa</taxon>
        <taxon>Chordata</taxon>
        <taxon>Craniata</taxon>
        <taxon>Vertebrata</taxon>
        <taxon>Euteleostomi</taxon>
        <taxon>Actinopterygii</taxon>
        <taxon>Neopterygii</taxon>
        <taxon>Teleostei</taxon>
        <taxon>Neoteleostei</taxon>
        <taxon>Acanthomorphata</taxon>
        <taxon>Eupercaria</taxon>
        <taxon>Perciformes</taxon>
        <taxon>Cottioidei</taxon>
        <taxon>Cottales</taxon>
        <taxon>Liparidae</taxon>
        <taxon>Liparis</taxon>
    </lineage>
</organism>
<evidence type="ECO:0000313" key="3">
    <source>
        <dbReference type="Proteomes" id="UP000314294"/>
    </source>
</evidence>
<dbReference type="AlphaFoldDB" id="A0A4Z2G3Y5"/>
<dbReference type="OrthoDB" id="8987023at2759"/>
<dbReference type="Proteomes" id="UP000314294">
    <property type="component" value="Unassembled WGS sequence"/>
</dbReference>
<gene>
    <name evidence="2" type="ORF">EYF80_041496</name>
</gene>
<reference evidence="2 3" key="1">
    <citation type="submission" date="2019-03" db="EMBL/GenBank/DDBJ databases">
        <title>First draft genome of Liparis tanakae, snailfish: a comprehensive survey of snailfish specific genes.</title>
        <authorList>
            <person name="Kim W."/>
            <person name="Song I."/>
            <person name="Jeong J.-H."/>
            <person name="Kim D."/>
            <person name="Kim S."/>
            <person name="Ryu S."/>
            <person name="Song J.Y."/>
            <person name="Lee S.K."/>
        </authorList>
    </citation>
    <scope>NUCLEOTIDE SEQUENCE [LARGE SCALE GENOMIC DNA]</scope>
    <source>
        <tissue evidence="2">Muscle</tissue>
    </source>
</reference>
<protein>
    <submittedName>
        <fullName evidence="2">Uncharacterized protein</fullName>
    </submittedName>
</protein>
<feature type="region of interest" description="Disordered" evidence="1">
    <location>
        <begin position="104"/>
        <end position="123"/>
    </location>
</feature>
<comment type="caution">
    <text evidence="2">The sequence shown here is derived from an EMBL/GenBank/DDBJ whole genome shotgun (WGS) entry which is preliminary data.</text>
</comment>
<keyword evidence="3" id="KW-1185">Reference proteome</keyword>
<evidence type="ECO:0000256" key="1">
    <source>
        <dbReference type="SAM" id="MobiDB-lite"/>
    </source>
</evidence>
<sequence>MMVCADQDTGTSCMSAAAMNAPPEAAITLALTPSSSMQLVHFAPTMDMRRDTAPRMMETITLHCICPVLWNTQLIHRPSQYTCAVTMLEPMKAETLHMGRAQLTTHSTQPSTERITPTSSSPKDTMLLVNPLFSPPGWLGEGEQVLVFVEFGGVDLKSGELLFLHGPSFLSKMILCTCSSEFSPI</sequence>
<proteinExistence type="predicted"/>
<dbReference type="EMBL" id="SRLO01000703">
    <property type="protein sequence ID" value="TNN48286.1"/>
    <property type="molecule type" value="Genomic_DNA"/>
</dbReference>
<accession>A0A4Z2G3Y5</accession>
<evidence type="ECO:0000313" key="2">
    <source>
        <dbReference type="EMBL" id="TNN48286.1"/>
    </source>
</evidence>
<name>A0A4Z2G3Y5_9TELE</name>